<keyword evidence="2" id="KW-1185">Reference proteome</keyword>
<dbReference type="OrthoDB" id="10516393at2759"/>
<evidence type="ECO:0000313" key="2">
    <source>
        <dbReference type="Proteomes" id="UP000677803"/>
    </source>
</evidence>
<protein>
    <submittedName>
        <fullName evidence="1">(Atlantic silverside) hypothetical protein</fullName>
    </submittedName>
</protein>
<dbReference type="EMBL" id="CAJRST010002224">
    <property type="protein sequence ID" value="CAG5866612.1"/>
    <property type="molecule type" value="Genomic_DNA"/>
</dbReference>
<feature type="non-terminal residue" evidence="1">
    <location>
        <position position="87"/>
    </location>
</feature>
<gene>
    <name evidence="1" type="ORF">MMEN_LOCUS3322</name>
</gene>
<reference evidence="1" key="1">
    <citation type="submission" date="2021-05" db="EMBL/GenBank/DDBJ databases">
        <authorList>
            <person name="Tigano A."/>
        </authorList>
    </citation>
    <scope>NUCLEOTIDE SEQUENCE</scope>
</reference>
<proteinExistence type="predicted"/>
<evidence type="ECO:0000313" key="1">
    <source>
        <dbReference type="EMBL" id="CAG5866612.1"/>
    </source>
</evidence>
<organism evidence="1 2">
    <name type="scientific">Menidia menidia</name>
    <name type="common">Atlantic silverside</name>
    <dbReference type="NCBI Taxonomy" id="238744"/>
    <lineage>
        <taxon>Eukaryota</taxon>
        <taxon>Metazoa</taxon>
        <taxon>Chordata</taxon>
        <taxon>Craniata</taxon>
        <taxon>Vertebrata</taxon>
        <taxon>Euteleostomi</taxon>
        <taxon>Actinopterygii</taxon>
        <taxon>Neopterygii</taxon>
        <taxon>Teleostei</taxon>
        <taxon>Neoteleostei</taxon>
        <taxon>Acanthomorphata</taxon>
        <taxon>Ovalentaria</taxon>
        <taxon>Atherinomorphae</taxon>
        <taxon>Atheriniformes</taxon>
        <taxon>Atherinopsidae</taxon>
        <taxon>Menidiinae</taxon>
        <taxon>Menidia</taxon>
    </lineage>
</organism>
<sequence length="87" mass="9817">MNGLMKRNLKVRSKRNWVFLWYSVVRTVHELLQGAPRPVRALVAGRQLLRRGGPSIAHVQRGFPRGPPLHVPPLAEVARHGVPQESD</sequence>
<dbReference type="AlphaFoldDB" id="A0A8S4AK35"/>
<comment type="caution">
    <text evidence="1">The sequence shown here is derived from an EMBL/GenBank/DDBJ whole genome shotgun (WGS) entry which is preliminary data.</text>
</comment>
<accession>A0A8S4AK35</accession>
<name>A0A8S4AK35_9TELE</name>
<dbReference type="Proteomes" id="UP000677803">
    <property type="component" value="Unassembled WGS sequence"/>
</dbReference>